<feature type="signal peptide" evidence="3">
    <location>
        <begin position="1"/>
        <end position="31"/>
    </location>
</feature>
<dbReference type="Gene3D" id="3.30.560.10">
    <property type="entry name" value="Glucose Oxidase, domain 3"/>
    <property type="match status" value="1"/>
</dbReference>
<evidence type="ECO:0000313" key="6">
    <source>
        <dbReference type="Proteomes" id="UP000325672"/>
    </source>
</evidence>
<dbReference type="AlphaFoldDB" id="A0A5N6SSI4"/>
<dbReference type="Gene3D" id="3.50.50.60">
    <property type="entry name" value="FAD/NAD(P)-binding domain"/>
    <property type="match status" value="1"/>
</dbReference>
<dbReference type="PANTHER" id="PTHR11552:SF78">
    <property type="entry name" value="GLUCOSE-METHANOL-CHOLINE OXIDOREDUCTASE N-TERMINAL DOMAIN-CONTAINING PROTEIN"/>
    <property type="match status" value="1"/>
</dbReference>
<sequence>MFSFLSGTQRTTQFWFRALISWTFASSLVCAETPFSPVMGGLYKELPEGLDEVDVVIVGGGTAGCVVASRLSDAYPTLSILIVEGGRDNQGLRNVTYPVLLLNNILPGNTDTLFYEGITEKAVGNRSLVVPSGGVLGGGSSINLLTYSRAQAVDYDQWGVEGWYSKDLVPYLQNLETYKGEGTPETHGYSGPMIATASNYTAKASEEGFIKAAAKLGYPEARDIQDLETINATQRNIRYVSGGKRQDAASNYLHPRLGDGVHPSLYVLTQHQVIRVLFDGNKASGVEFRPNPKFNDGAEKPVQRVKAKKLVVLSAGALGTPLVLERSGVGDPEILGKAGVEVVAEVPGVGAEYQDHQLMTYAYYSSLLPNETFDAIYSGRTNVDELIKKNDPIIGWTAADVYSKLRPSDEEAKALGPAFESAWNRDYKTYPTKPLSMITSLNGFPGDSTGQPEVQYFSCSTFTPYPYSRGHLHITSKDLDASVDFATGFFADEGDIDIKKSVWSYKKQREIIRRMDVYRGEFAPLHPAFAADSDAATPSEPLDAPLPDDVPDIVYTAEDDAVLEQWLRANVGTTWHSLGTCKMAPKSEGGVVDSSLSVYDVEKLKIADLSVPPGNVGANTANTAFMIGEKATDIFIQELKGHDD</sequence>
<protein>
    <submittedName>
        <fullName evidence="5">GMC oxidoreductase-domain-containing protein</fullName>
    </submittedName>
</protein>
<evidence type="ECO:0000256" key="1">
    <source>
        <dbReference type="ARBA" id="ARBA00010790"/>
    </source>
</evidence>
<dbReference type="InterPro" id="IPR007867">
    <property type="entry name" value="GMC_OxRtase_C"/>
</dbReference>
<feature type="domain" description="Glucose-methanol-choline oxidoreductase N-terminal" evidence="4">
    <location>
        <begin position="316"/>
        <end position="330"/>
    </location>
</feature>
<dbReference type="GeneID" id="43644100"/>
<name>A0A5N6SSI4_ASPPS</name>
<dbReference type="InterPro" id="IPR000172">
    <property type="entry name" value="GMC_OxRdtase_N"/>
</dbReference>
<feature type="binding site" evidence="2">
    <location>
        <position position="273"/>
    </location>
    <ligand>
        <name>FAD</name>
        <dbReference type="ChEBI" id="CHEBI:57692"/>
    </ligand>
</feature>
<dbReference type="PANTHER" id="PTHR11552">
    <property type="entry name" value="GLUCOSE-METHANOL-CHOLINE GMC OXIDOREDUCTASE"/>
    <property type="match status" value="1"/>
</dbReference>
<dbReference type="PIRSF" id="PIRSF000137">
    <property type="entry name" value="Alcohol_oxidase"/>
    <property type="match status" value="1"/>
</dbReference>
<evidence type="ECO:0000256" key="2">
    <source>
        <dbReference type="PIRSR" id="PIRSR000137-2"/>
    </source>
</evidence>
<dbReference type="Proteomes" id="UP000325672">
    <property type="component" value="Unassembled WGS sequence"/>
</dbReference>
<dbReference type="SUPFAM" id="SSF54373">
    <property type="entry name" value="FAD-linked reductases, C-terminal domain"/>
    <property type="match status" value="1"/>
</dbReference>
<dbReference type="GO" id="GO:0050660">
    <property type="term" value="F:flavin adenine dinucleotide binding"/>
    <property type="evidence" value="ECO:0007669"/>
    <property type="project" value="InterPro"/>
</dbReference>
<evidence type="ECO:0000313" key="5">
    <source>
        <dbReference type="EMBL" id="KAE8137582.1"/>
    </source>
</evidence>
<dbReference type="InterPro" id="IPR012132">
    <property type="entry name" value="GMC_OxRdtase"/>
</dbReference>
<proteinExistence type="inferred from homology"/>
<keyword evidence="3" id="KW-0732">Signal</keyword>
<feature type="binding site" evidence="2">
    <location>
        <position position="135"/>
    </location>
    <ligand>
        <name>FAD</name>
        <dbReference type="ChEBI" id="CHEBI:57692"/>
    </ligand>
</feature>
<gene>
    <name evidence="5" type="ORF">BDV38DRAFT_282830</name>
</gene>
<dbReference type="Pfam" id="PF05199">
    <property type="entry name" value="GMC_oxred_C"/>
    <property type="match status" value="1"/>
</dbReference>
<keyword evidence="2" id="KW-0285">Flavoprotein</keyword>
<dbReference type="SUPFAM" id="SSF51905">
    <property type="entry name" value="FAD/NAD(P)-binding domain"/>
    <property type="match status" value="1"/>
</dbReference>
<dbReference type="OrthoDB" id="269227at2759"/>
<dbReference type="RefSeq" id="XP_031913645.1">
    <property type="nucleotide sequence ID" value="XM_032059890.1"/>
</dbReference>
<dbReference type="Pfam" id="PF00732">
    <property type="entry name" value="GMC_oxred_N"/>
    <property type="match status" value="1"/>
</dbReference>
<accession>A0A5N6SSI4</accession>
<comment type="similarity">
    <text evidence="1">Belongs to the GMC oxidoreductase family.</text>
</comment>
<evidence type="ECO:0000259" key="4">
    <source>
        <dbReference type="PROSITE" id="PS00624"/>
    </source>
</evidence>
<organism evidence="5 6">
    <name type="scientific">Aspergillus pseudotamarii</name>
    <dbReference type="NCBI Taxonomy" id="132259"/>
    <lineage>
        <taxon>Eukaryota</taxon>
        <taxon>Fungi</taxon>
        <taxon>Dikarya</taxon>
        <taxon>Ascomycota</taxon>
        <taxon>Pezizomycotina</taxon>
        <taxon>Eurotiomycetes</taxon>
        <taxon>Eurotiomycetidae</taxon>
        <taxon>Eurotiales</taxon>
        <taxon>Aspergillaceae</taxon>
        <taxon>Aspergillus</taxon>
        <taxon>Aspergillus subgen. Circumdati</taxon>
    </lineage>
</organism>
<reference evidence="5 6" key="1">
    <citation type="submission" date="2019-04" db="EMBL/GenBank/DDBJ databases">
        <title>Friends and foes A comparative genomics study of 23 Aspergillus species from section Flavi.</title>
        <authorList>
            <consortium name="DOE Joint Genome Institute"/>
            <person name="Kjaerbolling I."/>
            <person name="Vesth T."/>
            <person name="Frisvad J.C."/>
            <person name="Nybo J.L."/>
            <person name="Theobald S."/>
            <person name="Kildgaard S."/>
            <person name="Isbrandt T."/>
            <person name="Kuo A."/>
            <person name="Sato A."/>
            <person name="Lyhne E.K."/>
            <person name="Kogle M.E."/>
            <person name="Wiebenga A."/>
            <person name="Kun R.S."/>
            <person name="Lubbers R.J."/>
            <person name="Makela M.R."/>
            <person name="Barry K."/>
            <person name="Chovatia M."/>
            <person name="Clum A."/>
            <person name="Daum C."/>
            <person name="Haridas S."/>
            <person name="He G."/>
            <person name="LaButti K."/>
            <person name="Lipzen A."/>
            <person name="Mondo S."/>
            <person name="Riley R."/>
            <person name="Salamov A."/>
            <person name="Simmons B.A."/>
            <person name="Magnuson J.K."/>
            <person name="Henrissat B."/>
            <person name="Mortensen U.H."/>
            <person name="Larsen T.O."/>
            <person name="Devries R.P."/>
            <person name="Grigoriev I.V."/>
            <person name="Machida M."/>
            <person name="Baker S.E."/>
            <person name="Andersen M.R."/>
        </authorList>
    </citation>
    <scope>NUCLEOTIDE SEQUENCE [LARGE SCALE GENOMIC DNA]</scope>
    <source>
        <strain evidence="5 6">CBS 117625</strain>
    </source>
</reference>
<comment type="cofactor">
    <cofactor evidence="2">
        <name>FAD</name>
        <dbReference type="ChEBI" id="CHEBI:57692"/>
    </cofactor>
</comment>
<keyword evidence="6" id="KW-1185">Reference proteome</keyword>
<dbReference type="EMBL" id="ML743576">
    <property type="protein sequence ID" value="KAE8137582.1"/>
    <property type="molecule type" value="Genomic_DNA"/>
</dbReference>
<evidence type="ECO:0000256" key="3">
    <source>
        <dbReference type="SAM" id="SignalP"/>
    </source>
</evidence>
<dbReference type="PROSITE" id="PS00624">
    <property type="entry name" value="GMC_OXRED_2"/>
    <property type="match status" value="1"/>
</dbReference>
<dbReference type="GO" id="GO:0016614">
    <property type="term" value="F:oxidoreductase activity, acting on CH-OH group of donors"/>
    <property type="evidence" value="ECO:0007669"/>
    <property type="project" value="InterPro"/>
</dbReference>
<feature type="binding site" evidence="2">
    <location>
        <begin position="575"/>
        <end position="576"/>
    </location>
    <ligand>
        <name>FAD</name>
        <dbReference type="ChEBI" id="CHEBI:57692"/>
    </ligand>
</feature>
<keyword evidence="2" id="KW-0274">FAD</keyword>
<dbReference type="InterPro" id="IPR036188">
    <property type="entry name" value="FAD/NAD-bd_sf"/>
</dbReference>
<feature type="chain" id="PRO_5024886287" evidence="3">
    <location>
        <begin position="32"/>
        <end position="644"/>
    </location>
</feature>